<dbReference type="Proteomes" id="UP000269499">
    <property type="component" value="Unassembled WGS sequence"/>
</dbReference>
<dbReference type="Pfam" id="PF04266">
    <property type="entry name" value="ASCH"/>
    <property type="match status" value="1"/>
</dbReference>
<dbReference type="InterPro" id="IPR015947">
    <property type="entry name" value="PUA-like_sf"/>
</dbReference>
<dbReference type="InterPro" id="IPR007374">
    <property type="entry name" value="ASCH_domain"/>
</dbReference>
<proteinExistence type="predicted"/>
<protein>
    <submittedName>
        <fullName evidence="2">RNA-binding protein</fullName>
    </submittedName>
</protein>
<dbReference type="AlphaFoldDB" id="A0A497EZB4"/>
<evidence type="ECO:0000259" key="1">
    <source>
        <dbReference type="Pfam" id="PF04266"/>
    </source>
</evidence>
<feature type="domain" description="ASCH" evidence="1">
    <location>
        <begin position="11"/>
        <end position="69"/>
    </location>
</feature>
<accession>A0A497EZB4</accession>
<comment type="caution">
    <text evidence="2">The sequence shown here is derived from an EMBL/GenBank/DDBJ whole genome shotgun (WGS) entry which is preliminary data.</text>
</comment>
<reference evidence="2 3" key="1">
    <citation type="submission" date="2018-06" db="EMBL/GenBank/DDBJ databases">
        <title>Extensive metabolic versatility and redundancy in microbially diverse, dynamic hydrothermal sediments.</title>
        <authorList>
            <person name="Dombrowski N."/>
            <person name="Teske A."/>
            <person name="Baker B.J."/>
        </authorList>
    </citation>
    <scope>NUCLEOTIDE SEQUENCE [LARGE SCALE GENOMIC DNA]</scope>
    <source>
        <strain evidence="2">B20_G2</strain>
    </source>
</reference>
<organism evidence="2 3">
    <name type="scientific">Thermoproteota archaeon</name>
    <dbReference type="NCBI Taxonomy" id="2056631"/>
    <lineage>
        <taxon>Archaea</taxon>
        <taxon>Thermoproteota</taxon>
    </lineage>
</organism>
<sequence length="147" mass="17427">MSTEKKIRGLIIREPYVRLIVEGKKTWELRRFNTKIRGYVALMYRGKLYGFARLNDVFKMKVDKLKKYYSKHLTENVAIDKYANDKAELYIWIFSDPIKLPKPIDISYPKGAQVWVKLNLNEILRKIRSEGFIDIAVKLENLLMKVN</sequence>
<gene>
    <name evidence="2" type="ORF">DRJ26_04610</name>
</gene>
<evidence type="ECO:0000313" key="3">
    <source>
        <dbReference type="Proteomes" id="UP000269499"/>
    </source>
</evidence>
<dbReference type="Gene3D" id="2.30.130.30">
    <property type="entry name" value="Hypothetical protein"/>
    <property type="match status" value="1"/>
</dbReference>
<name>A0A497EZB4_9CREN</name>
<dbReference type="EMBL" id="QMRA01000112">
    <property type="protein sequence ID" value="RLE52536.1"/>
    <property type="molecule type" value="Genomic_DNA"/>
</dbReference>
<evidence type="ECO:0000313" key="2">
    <source>
        <dbReference type="EMBL" id="RLE52536.1"/>
    </source>
</evidence>
<dbReference type="SUPFAM" id="SSF88697">
    <property type="entry name" value="PUA domain-like"/>
    <property type="match status" value="1"/>
</dbReference>